<keyword evidence="7" id="KW-1185">Reference proteome</keyword>
<evidence type="ECO:0000256" key="4">
    <source>
        <dbReference type="SAM" id="MobiDB-lite"/>
    </source>
</evidence>
<dbReference type="GO" id="GO:0031119">
    <property type="term" value="P:tRNA pseudouridine synthesis"/>
    <property type="evidence" value="ECO:0007669"/>
    <property type="project" value="TreeGrafter"/>
</dbReference>
<dbReference type="GO" id="GO:0009982">
    <property type="term" value="F:pseudouridine synthase activity"/>
    <property type="evidence" value="ECO:0007669"/>
    <property type="project" value="InterPro"/>
</dbReference>
<keyword evidence="2" id="KW-0819">tRNA processing</keyword>
<dbReference type="PANTHER" id="PTHR11142">
    <property type="entry name" value="PSEUDOURIDYLATE SYNTHASE"/>
    <property type="match status" value="1"/>
</dbReference>
<name>A0AAD5YEY5_9APHY</name>
<dbReference type="EMBL" id="JANAWD010000122">
    <property type="protein sequence ID" value="KAJ3486404.1"/>
    <property type="molecule type" value="Genomic_DNA"/>
</dbReference>
<organism evidence="6 7">
    <name type="scientific">Meripilus lineatus</name>
    <dbReference type="NCBI Taxonomy" id="2056292"/>
    <lineage>
        <taxon>Eukaryota</taxon>
        <taxon>Fungi</taxon>
        <taxon>Dikarya</taxon>
        <taxon>Basidiomycota</taxon>
        <taxon>Agaricomycotina</taxon>
        <taxon>Agaricomycetes</taxon>
        <taxon>Polyporales</taxon>
        <taxon>Meripilaceae</taxon>
        <taxon>Meripilus</taxon>
    </lineage>
</organism>
<dbReference type="Gene3D" id="3.30.70.660">
    <property type="entry name" value="Pseudouridine synthase I, catalytic domain, C-terminal subdomain"/>
    <property type="match status" value="1"/>
</dbReference>
<reference evidence="6" key="1">
    <citation type="submission" date="2022-07" db="EMBL/GenBank/DDBJ databases">
        <title>Genome Sequence of Physisporinus lineatus.</title>
        <authorList>
            <person name="Buettner E."/>
        </authorList>
    </citation>
    <scope>NUCLEOTIDE SEQUENCE</scope>
    <source>
        <strain evidence="6">VT162</strain>
    </source>
</reference>
<sequence length="521" mass="58852">MPPPPASYDSWTKEELIARLRQLERSSQSPSHISRDSKQKEFDFSAHPRRKIALKFCYNGSEYCGLEHQKGYTPLPSVEGVLFDALSHVRLIDPKGGFEGCGWEKCGRTDKGVSGAQQVVSLWVRSALQIDHARNITQGPSSSDNQLPPSTTGEDHTARDVVAVIPKQLDGDFDLMGDWDEPPSNTGRPLEVPQTQELKYVSSINNILPPSIRVIAWSPVSPDFSARFNCQYRHYKYFFTTKEDGLDVTSMQDAADRLLGEHDFRNLCKVDPAKQLTSFRRRILRAEINPVDESRGLYVFDLKGTAFLYNQVRHILAILFLVGTQLEHPSVMSALLNVDPQNPYPPFREGEHAPEVVETKPEYQMASGLPLVLWECGYSDTDVQWRTDRTPSIVDQSTTPAKPLSQRELSSNLHAQLSSIHTNSLIMTTLYSHFLLAARQYHSPPPSYFPRNIPDALPISDATVLSVPLGGGTYRKGARYVKLLERKRGEDVQAVNERWREGKGKRRAERLEAERNRIVEE</sequence>
<dbReference type="GO" id="GO:0003723">
    <property type="term" value="F:RNA binding"/>
    <property type="evidence" value="ECO:0007669"/>
    <property type="project" value="InterPro"/>
</dbReference>
<dbReference type="Proteomes" id="UP001212997">
    <property type="component" value="Unassembled WGS sequence"/>
</dbReference>
<evidence type="ECO:0000313" key="6">
    <source>
        <dbReference type="EMBL" id="KAJ3486404.1"/>
    </source>
</evidence>
<feature type="compositionally biased region" description="Polar residues" evidence="4">
    <location>
        <begin position="135"/>
        <end position="152"/>
    </location>
</feature>
<evidence type="ECO:0000256" key="2">
    <source>
        <dbReference type="ARBA" id="ARBA00022694"/>
    </source>
</evidence>
<dbReference type="GO" id="GO:0005737">
    <property type="term" value="C:cytoplasm"/>
    <property type="evidence" value="ECO:0007669"/>
    <property type="project" value="TreeGrafter"/>
</dbReference>
<dbReference type="InterPro" id="IPR020095">
    <property type="entry name" value="PsdUridine_synth_TruA_C"/>
</dbReference>
<dbReference type="InterPro" id="IPR020097">
    <property type="entry name" value="PsdUridine_synth_TruA_a/b_dom"/>
</dbReference>
<comment type="caution">
    <text evidence="6">The sequence shown here is derived from an EMBL/GenBank/DDBJ whole genome shotgun (WGS) entry which is preliminary data.</text>
</comment>
<dbReference type="Pfam" id="PF01416">
    <property type="entry name" value="PseudoU_synth_1"/>
    <property type="match status" value="1"/>
</dbReference>
<dbReference type="InterPro" id="IPR001406">
    <property type="entry name" value="PsdUridine_synth_TruA"/>
</dbReference>
<keyword evidence="3" id="KW-0413">Isomerase</keyword>
<protein>
    <recommendedName>
        <fullName evidence="5">Pseudouridine synthase I TruA alpha/beta domain-containing protein</fullName>
    </recommendedName>
</protein>
<dbReference type="GO" id="GO:1990481">
    <property type="term" value="P:mRNA pseudouridine synthesis"/>
    <property type="evidence" value="ECO:0007669"/>
    <property type="project" value="TreeGrafter"/>
</dbReference>
<dbReference type="GO" id="GO:0005634">
    <property type="term" value="C:nucleus"/>
    <property type="evidence" value="ECO:0007669"/>
    <property type="project" value="TreeGrafter"/>
</dbReference>
<dbReference type="PANTHER" id="PTHR11142:SF5">
    <property type="entry name" value="TRNA PSEUDOURIDINE(38_39) SYNTHASE"/>
    <property type="match status" value="1"/>
</dbReference>
<evidence type="ECO:0000256" key="1">
    <source>
        <dbReference type="ARBA" id="ARBA00009375"/>
    </source>
</evidence>
<evidence type="ECO:0000313" key="7">
    <source>
        <dbReference type="Proteomes" id="UP001212997"/>
    </source>
</evidence>
<feature type="region of interest" description="Disordered" evidence="4">
    <location>
        <begin position="134"/>
        <end position="160"/>
    </location>
</feature>
<gene>
    <name evidence="6" type="ORF">NLI96_g4266</name>
</gene>
<dbReference type="InterPro" id="IPR020094">
    <property type="entry name" value="TruA/RsuA/RluB/E/F_N"/>
</dbReference>
<feature type="domain" description="Pseudouridine synthase I TruA alpha/beta" evidence="5">
    <location>
        <begin position="254"/>
        <end position="378"/>
    </location>
</feature>
<comment type="similarity">
    <text evidence="1">Belongs to the tRNA pseudouridine synthase TruA family.</text>
</comment>
<accession>A0AAD5YEY5</accession>
<dbReference type="InterPro" id="IPR020103">
    <property type="entry name" value="PsdUridine_synth_cat_dom_sf"/>
</dbReference>
<evidence type="ECO:0000259" key="5">
    <source>
        <dbReference type="Pfam" id="PF01416"/>
    </source>
</evidence>
<evidence type="ECO:0000256" key="3">
    <source>
        <dbReference type="ARBA" id="ARBA00023235"/>
    </source>
</evidence>
<dbReference type="HAMAP" id="MF_00171">
    <property type="entry name" value="TruA"/>
    <property type="match status" value="1"/>
</dbReference>
<dbReference type="SUPFAM" id="SSF55120">
    <property type="entry name" value="Pseudouridine synthase"/>
    <property type="match status" value="1"/>
</dbReference>
<proteinExistence type="inferred from homology"/>
<dbReference type="Gene3D" id="3.30.70.580">
    <property type="entry name" value="Pseudouridine synthase I, catalytic domain, N-terminal subdomain"/>
    <property type="match status" value="1"/>
</dbReference>
<dbReference type="AlphaFoldDB" id="A0AAD5YEY5"/>